<dbReference type="GO" id="GO:0008270">
    <property type="term" value="F:zinc ion binding"/>
    <property type="evidence" value="ECO:0007669"/>
    <property type="project" value="InterPro"/>
</dbReference>
<keyword evidence="3" id="KW-0238">DNA-binding</keyword>
<dbReference type="SMART" id="SM00066">
    <property type="entry name" value="GAL4"/>
    <property type="match status" value="1"/>
</dbReference>
<keyword evidence="10" id="KW-1185">Reference proteome</keyword>
<dbReference type="PANTHER" id="PTHR47424:SF3">
    <property type="entry name" value="REGULATORY PROTEIN GAL4"/>
    <property type="match status" value="1"/>
</dbReference>
<dbReference type="Proteomes" id="UP000054821">
    <property type="component" value="Unassembled WGS sequence"/>
</dbReference>
<keyword evidence="2" id="KW-0805">Transcription regulation</keyword>
<dbReference type="GO" id="GO:0005634">
    <property type="term" value="C:nucleus"/>
    <property type="evidence" value="ECO:0007669"/>
    <property type="project" value="TreeGrafter"/>
</dbReference>
<feature type="region of interest" description="Disordered" evidence="6">
    <location>
        <begin position="1"/>
        <end position="28"/>
    </location>
</feature>
<evidence type="ECO:0000256" key="2">
    <source>
        <dbReference type="ARBA" id="ARBA00023015"/>
    </source>
</evidence>
<comment type="caution">
    <text evidence="9">The sequence shown here is derived from an EMBL/GenBank/DDBJ whole genome shotgun (WGS) entry which is preliminary data.</text>
</comment>
<dbReference type="GO" id="GO:0006351">
    <property type="term" value="P:DNA-templated transcription"/>
    <property type="evidence" value="ECO:0007669"/>
    <property type="project" value="InterPro"/>
</dbReference>
<dbReference type="PANTHER" id="PTHR47424">
    <property type="entry name" value="REGULATORY PROTEIN GAL4"/>
    <property type="match status" value="1"/>
</dbReference>
<name>A0A2P4ZK90_9HYPO</name>
<dbReference type="Pfam" id="PF00172">
    <property type="entry name" value="Zn_clus"/>
    <property type="match status" value="1"/>
</dbReference>
<dbReference type="RefSeq" id="XP_024405386.1">
    <property type="nucleotide sequence ID" value="XM_024549912.1"/>
</dbReference>
<evidence type="ECO:0000256" key="3">
    <source>
        <dbReference type="ARBA" id="ARBA00023125"/>
    </source>
</evidence>
<dbReference type="SMART" id="SM00906">
    <property type="entry name" value="Fungal_trans"/>
    <property type="match status" value="1"/>
</dbReference>
<reference evidence="9 10" key="1">
    <citation type="journal article" date="2016" name="Genome Announc.">
        <title>Draft Whole-Genome Sequence of Trichoderma gamsii T6085, a Promising Biocontrol Agent of Fusarium Head Blight on Wheat.</title>
        <authorList>
            <person name="Baroncelli R."/>
            <person name="Zapparata A."/>
            <person name="Piaggeschi G."/>
            <person name="Sarrocco S."/>
            <person name="Vannacci G."/>
        </authorList>
    </citation>
    <scope>NUCLEOTIDE SEQUENCE [LARGE SCALE GENOMIC DNA]</scope>
    <source>
        <strain evidence="9 10">T6085</strain>
    </source>
</reference>
<evidence type="ECO:0000313" key="9">
    <source>
        <dbReference type="EMBL" id="PON24696.1"/>
    </source>
</evidence>
<keyword evidence="1" id="KW-0479">Metal-binding</keyword>
<dbReference type="EMBL" id="JPDN02000022">
    <property type="protein sequence ID" value="PON24696.1"/>
    <property type="molecule type" value="Genomic_DNA"/>
</dbReference>
<dbReference type="Gene3D" id="4.10.240.10">
    <property type="entry name" value="Zn(2)-C6 fungal-type DNA-binding domain"/>
    <property type="match status" value="1"/>
</dbReference>
<evidence type="ECO:0000256" key="1">
    <source>
        <dbReference type="ARBA" id="ARBA00022723"/>
    </source>
</evidence>
<evidence type="ECO:0000313" key="10">
    <source>
        <dbReference type="Proteomes" id="UP000054821"/>
    </source>
</evidence>
<keyword evidence="5" id="KW-0539">Nucleus</keyword>
<proteinExistence type="predicted"/>
<keyword evidence="7" id="KW-0472">Membrane</keyword>
<dbReference type="CDD" id="cd12148">
    <property type="entry name" value="fungal_TF_MHR"/>
    <property type="match status" value="1"/>
</dbReference>
<protein>
    <recommendedName>
        <fullName evidence="8">Zn(2)-C6 fungal-type domain-containing protein</fullName>
    </recommendedName>
</protein>
<dbReference type="InterPro" id="IPR001138">
    <property type="entry name" value="Zn2Cys6_DnaBD"/>
</dbReference>
<dbReference type="InterPro" id="IPR051127">
    <property type="entry name" value="Fungal_SecMet_Regulators"/>
</dbReference>
<dbReference type="GO" id="GO:0000435">
    <property type="term" value="P:positive regulation of transcription from RNA polymerase II promoter by galactose"/>
    <property type="evidence" value="ECO:0007669"/>
    <property type="project" value="TreeGrafter"/>
</dbReference>
<feature type="compositionally biased region" description="Acidic residues" evidence="6">
    <location>
        <begin position="178"/>
        <end position="188"/>
    </location>
</feature>
<evidence type="ECO:0000256" key="6">
    <source>
        <dbReference type="SAM" id="MobiDB-lite"/>
    </source>
</evidence>
<dbReference type="PROSITE" id="PS50048">
    <property type="entry name" value="ZN2_CY6_FUNGAL_2"/>
    <property type="match status" value="1"/>
</dbReference>
<dbReference type="SUPFAM" id="SSF57701">
    <property type="entry name" value="Zn2/Cys6 DNA-binding domain"/>
    <property type="match status" value="1"/>
</dbReference>
<evidence type="ECO:0000256" key="4">
    <source>
        <dbReference type="ARBA" id="ARBA00023163"/>
    </source>
</evidence>
<feature type="compositionally biased region" description="Polar residues" evidence="6">
    <location>
        <begin position="122"/>
        <end position="137"/>
    </location>
</feature>
<keyword evidence="4" id="KW-0804">Transcription</keyword>
<dbReference type="STRING" id="398673.A0A2P4ZK90"/>
<keyword evidence="7" id="KW-0812">Transmembrane</keyword>
<evidence type="ECO:0000256" key="7">
    <source>
        <dbReference type="SAM" id="Phobius"/>
    </source>
</evidence>
<dbReference type="PROSITE" id="PS00463">
    <property type="entry name" value="ZN2_CY6_FUNGAL_1"/>
    <property type="match status" value="1"/>
</dbReference>
<feature type="region of interest" description="Disordered" evidence="6">
    <location>
        <begin position="90"/>
        <end position="195"/>
    </location>
</feature>
<dbReference type="InterPro" id="IPR036864">
    <property type="entry name" value="Zn2-C6_fun-type_DNA-bd_sf"/>
</dbReference>
<dbReference type="InterPro" id="IPR007219">
    <property type="entry name" value="XnlR_reg_dom"/>
</dbReference>
<sequence>MPMVSQMSPRSTAGSPQPEGARKRRRTPLACDECRDRKRKCDGVKPVCGACRRRSITICVWNEERVSKGWTNSYVEGLRARIRELELAQNHPPGQPVDSLLLPGLSPPEPTNASPEMPQPMGQFTSPPADQRLQSPPNYYIDVQADHRPSVDNGIPDPFNDLSQSLRNKPDSPAYQDADTDLDSDSNSDDTGVNAMGVIAPFNSISGRRNRRPSEYFGPSSTASLVDRARSTMGQQCLIHRSIMNNVACSQCQREPVSVLSPSCTSSGCSHSLKTDSAVFGMTIPPRDEADDLVENYWRWTHSLYPLIHRPSFEERYRMIWCPQTESRRLRTEAHASKPAGLYTSIGDRLFYCMLNSVFALGALFSPRMDHKDREQLSRSLYERAKKLMDLDMLAAGSLALVQTLLLMGQYLQSTEMSSTCWNIVGLAVRVAQNIGLHHDPKNCNQSCCPAQSLDQTVMEMRRRAWTGCVLLDRVLCLTYGRPLIVHAAMPHSQLVLPLAVDDEYLTQLPGAPGAQPDGTPSLTECYCETVQLQDILGEVLATMYYPDPNPNPSSSTSNGAKDIDFHKLFAIDSLLKAWHKNLPPHLQACRYRNSGEPPALSPSDNEVVFRRQATVLEVRYLHVRLMMLRPVLSCICDPAFQSTEMVTDSIQDETFLKAANLCVAGAQELLQFIEENMNFKTDLLAPPWYTVFYIQSCAIVFLISLLCSPKHIRCMDEASLLKGLSRCFTALRRYQSRSRAAGRCRKFLITVQQEVFCYRNHNGMMNDLAVLEAPETAAMLGGESRRVRPDLSTWNKDPLSPSNILQEDVRFDQHLWMYNTSDITWLTQGSYYEEHPQSS</sequence>
<evidence type="ECO:0000256" key="5">
    <source>
        <dbReference type="ARBA" id="ARBA00023242"/>
    </source>
</evidence>
<gene>
    <name evidence="9" type="ORF">TGAM01_v206626</name>
</gene>
<feature type="compositionally biased region" description="Polar residues" evidence="6">
    <location>
        <begin position="1"/>
        <end position="15"/>
    </location>
</feature>
<dbReference type="AlphaFoldDB" id="A0A2P4ZK90"/>
<dbReference type="Pfam" id="PF04082">
    <property type="entry name" value="Fungal_trans"/>
    <property type="match status" value="1"/>
</dbReference>
<dbReference type="GeneID" id="29981701"/>
<dbReference type="CDD" id="cd00067">
    <property type="entry name" value="GAL4"/>
    <property type="match status" value="1"/>
</dbReference>
<accession>A0A2P4ZK90</accession>
<dbReference type="GO" id="GO:0000978">
    <property type="term" value="F:RNA polymerase II cis-regulatory region sequence-specific DNA binding"/>
    <property type="evidence" value="ECO:0007669"/>
    <property type="project" value="TreeGrafter"/>
</dbReference>
<keyword evidence="7" id="KW-1133">Transmembrane helix</keyword>
<feature type="transmembrane region" description="Helical" evidence="7">
    <location>
        <begin position="689"/>
        <end position="708"/>
    </location>
</feature>
<dbReference type="GO" id="GO:0000981">
    <property type="term" value="F:DNA-binding transcription factor activity, RNA polymerase II-specific"/>
    <property type="evidence" value="ECO:0007669"/>
    <property type="project" value="InterPro"/>
</dbReference>
<feature type="domain" description="Zn(2)-C6 fungal-type" evidence="8">
    <location>
        <begin position="30"/>
        <end position="61"/>
    </location>
</feature>
<organism evidence="9 10">
    <name type="scientific">Trichoderma gamsii</name>
    <dbReference type="NCBI Taxonomy" id="398673"/>
    <lineage>
        <taxon>Eukaryota</taxon>
        <taxon>Fungi</taxon>
        <taxon>Dikarya</taxon>
        <taxon>Ascomycota</taxon>
        <taxon>Pezizomycotina</taxon>
        <taxon>Sordariomycetes</taxon>
        <taxon>Hypocreomycetidae</taxon>
        <taxon>Hypocreales</taxon>
        <taxon>Hypocreaceae</taxon>
        <taxon>Trichoderma</taxon>
    </lineage>
</organism>
<evidence type="ECO:0000259" key="8">
    <source>
        <dbReference type="PROSITE" id="PS50048"/>
    </source>
</evidence>